<evidence type="ECO:0000313" key="3">
    <source>
        <dbReference type="Proteomes" id="UP000006048"/>
    </source>
</evidence>
<protein>
    <submittedName>
        <fullName evidence="2">Uncharacterized protein</fullName>
    </submittedName>
</protein>
<proteinExistence type="predicted"/>
<name>I4B5C6_TURPD</name>
<dbReference type="Proteomes" id="UP000006048">
    <property type="component" value="Chromosome"/>
</dbReference>
<dbReference type="AlphaFoldDB" id="I4B5C6"/>
<feature type="region of interest" description="Disordered" evidence="1">
    <location>
        <begin position="135"/>
        <end position="168"/>
    </location>
</feature>
<evidence type="ECO:0000256" key="1">
    <source>
        <dbReference type="SAM" id="MobiDB-lite"/>
    </source>
</evidence>
<feature type="compositionally biased region" description="Basic and acidic residues" evidence="1">
    <location>
        <begin position="146"/>
        <end position="161"/>
    </location>
</feature>
<dbReference type="KEGG" id="tpx:Turpa_1836"/>
<reference evidence="2 3" key="1">
    <citation type="submission" date="2012-06" db="EMBL/GenBank/DDBJ databases">
        <title>The complete chromosome of genome of Turneriella parva DSM 21527.</title>
        <authorList>
            <consortium name="US DOE Joint Genome Institute (JGI-PGF)"/>
            <person name="Lucas S."/>
            <person name="Han J."/>
            <person name="Lapidus A."/>
            <person name="Bruce D."/>
            <person name="Goodwin L."/>
            <person name="Pitluck S."/>
            <person name="Peters L."/>
            <person name="Kyrpides N."/>
            <person name="Mavromatis K."/>
            <person name="Ivanova N."/>
            <person name="Mikhailova N."/>
            <person name="Chertkov O."/>
            <person name="Detter J.C."/>
            <person name="Tapia R."/>
            <person name="Han C."/>
            <person name="Land M."/>
            <person name="Hauser L."/>
            <person name="Markowitz V."/>
            <person name="Cheng J.-F."/>
            <person name="Hugenholtz P."/>
            <person name="Woyke T."/>
            <person name="Wu D."/>
            <person name="Gronow S."/>
            <person name="Wellnitz S."/>
            <person name="Brambilla E."/>
            <person name="Klenk H.-P."/>
            <person name="Eisen J.A."/>
        </authorList>
    </citation>
    <scope>NUCLEOTIDE SEQUENCE [LARGE SCALE GENOMIC DNA]</scope>
    <source>
        <strain evidence="3">ATCC BAA-1111 / DSM 21527 / NCTC 11395 / H</strain>
    </source>
</reference>
<evidence type="ECO:0000313" key="2">
    <source>
        <dbReference type="EMBL" id="AFM12483.1"/>
    </source>
</evidence>
<keyword evidence="3" id="KW-1185">Reference proteome</keyword>
<dbReference type="STRING" id="869212.Turpa_1836"/>
<accession>I4B5C6</accession>
<sequence>MAVAKVIHLVKRVEAIDREIAELHQLVAGIDAARSYRNPLKIAAEQQINNLVGEKVKLMDLKIENPPEFLTKHVGENVAEPSTQPRIALEALLGGTTSTYVAARQSDAPDETIRIGAQNPLRSFTRMMNVDEILPKSSADQTVRPRRAEKPASRTRADILRDLPPLQY</sequence>
<gene>
    <name evidence="2" type="ordered locus">Turpa_1836</name>
</gene>
<dbReference type="OrthoDB" id="9779574at2"/>
<dbReference type="HOGENOM" id="CLU_1585753_0_0_12"/>
<organism evidence="2 3">
    <name type="scientific">Turneriella parva (strain ATCC BAA-1111 / DSM 21527 / NCTC 11395 / H)</name>
    <name type="common">Leptospira parva</name>
    <dbReference type="NCBI Taxonomy" id="869212"/>
    <lineage>
        <taxon>Bacteria</taxon>
        <taxon>Pseudomonadati</taxon>
        <taxon>Spirochaetota</taxon>
        <taxon>Spirochaetia</taxon>
        <taxon>Leptospirales</taxon>
        <taxon>Leptospiraceae</taxon>
        <taxon>Turneriella</taxon>
    </lineage>
</organism>
<dbReference type="EMBL" id="CP002959">
    <property type="protein sequence ID" value="AFM12483.1"/>
    <property type="molecule type" value="Genomic_DNA"/>
</dbReference>
<dbReference type="RefSeq" id="WP_014802992.1">
    <property type="nucleotide sequence ID" value="NC_018020.1"/>
</dbReference>